<proteinExistence type="predicted"/>
<dbReference type="KEGG" id="cnan:A2G96_07950"/>
<protein>
    <recommendedName>
        <fullName evidence="3">Phage head morphogenesis domain-containing protein</fullName>
    </recommendedName>
</protein>
<evidence type="ECO:0000313" key="2">
    <source>
        <dbReference type="Proteomes" id="UP000075238"/>
    </source>
</evidence>
<dbReference type="PIRSF" id="PIRSF034565">
    <property type="entry name" value="UCP034565"/>
    <property type="match status" value="1"/>
</dbReference>
<name>A0A142JHW0_9BURK</name>
<gene>
    <name evidence="1" type="ORF">A2G96_07950</name>
</gene>
<dbReference type="EMBL" id="CP014844">
    <property type="protein sequence ID" value="AMR77672.1"/>
    <property type="molecule type" value="Genomic_DNA"/>
</dbReference>
<organism evidence="1 2">
    <name type="scientific">Cupriavidus nantongensis</name>
    <dbReference type="NCBI Taxonomy" id="1796606"/>
    <lineage>
        <taxon>Bacteria</taxon>
        <taxon>Pseudomonadati</taxon>
        <taxon>Pseudomonadota</taxon>
        <taxon>Betaproteobacteria</taxon>
        <taxon>Burkholderiales</taxon>
        <taxon>Burkholderiaceae</taxon>
        <taxon>Cupriavidus</taxon>
    </lineage>
</organism>
<dbReference type="AlphaFoldDB" id="A0A142JHW0"/>
<keyword evidence="2" id="KW-1185">Reference proteome</keyword>
<reference evidence="1 2" key="1">
    <citation type="submission" date="2016-03" db="EMBL/GenBank/DDBJ databases">
        <title>Complete genome sequence of a novel chlorpyrifos degrading bacterium, Cupriavidus nantongensis sp. X1.</title>
        <authorList>
            <person name="Fang L."/>
        </authorList>
    </citation>
    <scope>NUCLEOTIDE SEQUENCE [LARGE SCALE GENOMIC DNA]</scope>
    <source>
        <strain evidence="1 2">X1</strain>
    </source>
</reference>
<sequence length="352" mass="39631">MGDLSILISLLSIERQLHLNRVFAREFDLVAQLLSNVVDDVNRKLDREGQLTDFRRDRLQRIVNEIQELVSGRYAELGEQLRDDLKDLAGQEAKWAMTSLNGSVGVDLLKAAPPTAVLNALVDAGSFQGALLSDWLDKQSGDTAFRVTKQMRLGIAQSETNAEIVRRIAGSKRLGISGILEISRRDAEALVITAAQTVTQRASMRVYEANPDLLVGWFQLSTLDGRTSDICMAYSGKEWDKDFKPVGHKLPFNNGCPRHFRCRSRILPKFPEQYSGTDIPRFKPSVRASIDGYVDANITFERFLEKKGVAFQDEMLGPGRATMWRDGKISLSQLLDQRGRPMTLDQLRKKYE</sequence>
<dbReference type="InterPro" id="IPR017029">
    <property type="entry name" value="Phage_head_put"/>
</dbReference>
<evidence type="ECO:0000313" key="1">
    <source>
        <dbReference type="EMBL" id="AMR77672.1"/>
    </source>
</evidence>
<dbReference type="RefSeq" id="WP_062798348.1">
    <property type="nucleotide sequence ID" value="NZ_CP014844.1"/>
</dbReference>
<accession>A0A142JHW0</accession>
<dbReference type="Proteomes" id="UP000075238">
    <property type="component" value="Chromosome 1"/>
</dbReference>
<dbReference type="STRING" id="1796606.A2G96_07950"/>
<dbReference type="OrthoDB" id="8614104at2"/>
<evidence type="ECO:0008006" key="3">
    <source>
        <dbReference type="Google" id="ProtNLM"/>
    </source>
</evidence>